<gene>
    <name evidence="2" type="ORF">DSCW_11560</name>
</gene>
<sequence length="103" mass="11509">MTIPLINHVMAIGMDKQQRSPDGKDILAVSDNALRIGIVSQIDLQPAAGKQRLKIRVFKGKFQQSRKWFDDNDARPIRIHPDGIERGTSKPDSNEKDDVVGFG</sequence>
<keyword evidence="3" id="KW-1185">Reference proteome</keyword>
<accession>A0A5K7Z0H1</accession>
<evidence type="ECO:0000313" key="2">
    <source>
        <dbReference type="EMBL" id="BBO73739.1"/>
    </source>
</evidence>
<dbReference type="Proteomes" id="UP000427769">
    <property type="component" value="Chromosome"/>
</dbReference>
<dbReference type="EMBL" id="AP021875">
    <property type="protein sequence ID" value="BBO73739.1"/>
    <property type="molecule type" value="Genomic_DNA"/>
</dbReference>
<evidence type="ECO:0000256" key="1">
    <source>
        <dbReference type="SAM" id="MobiDB-lite"/>
    </source>
</evidence>
<proteinExistence type="predicted"/>
<reference evidence="2 3" key="1">
    <citation type="submission" date="2019-11" db="EMBL/GenBank/DDBJ databases">
        <title>Comparative genomics of hydrocarbon-degrading Desulfosarcina strains.</title>
        <authorList>
            <person name="Watanabe M."/>
            <person name="Kojima H."/>
            <person name="Fukui M."/>
        </authorList>
    </citation>
    <scope>NUCLEOTIDE SEQUENCE [LARGE SCALE GENOMIC DNA]</scope>
    <source>
        <strain evidence="2 3">PP31</strain>
    </source>
</reference>
<protein>
    <recommendedName>
        <fullName evidence="4">PRC-barrel domain-containing protein</fullName>
    </recommendedName>
</protein>
<feature type="region of interest" description="Disordered" evidence="1">
    <location>
        <begin position="79"/>
        <end position="103"/>
    </location>
</feature>
<evidence type="ECO:0000313" key="3">
    <source>
        <dbReference type="Proteomes" id="UP000427769"/>
    </source>
</evidence>
<dbReference type="KEGG" id="dwd:DSCW_11560"/>
<organism evidence="2 3">
    <name type="scientific">Desulfosarcina widdelii</name>
    <dbReference type="NCBI Taxonomy" id="947919"/>
    <lineage>
        <taxon>Bacteria</taxon>
        <taxon>Pseudomonadati</taxon>
        <taxon>Thermodesulfobacteriota</taxon>
        <taxon>Desulfobacteria</taxon>
        <taxon>Desulfobacterales</taxon>
        <taxon>Desulfosarcinaceae</taxon>
        <taxon>Desulfosarcina</taxon>
    </lineage>
</organism>
<dbReference type="AlphaFoldDB" id="A0A5K7Z0H1"/>
<evidence type="ECO:0008006" key="4">
    <source>
        <dbReference type="Google" id="ProtNLM"/>
    </source>
</evidence>
<name>A0A5K7Z0H1_9BACT</name>